<dbReference type="STRING" id="1280847.SAMN04488036_107169"/>
<dbReference type="AlphaFoldDB" id="A0A1I4G760"/>
<reference evidence="3" key="1">
    <citation type="submission" date="2016-10" db="EMBL/GenBank/DDBJ databases">
        <authorList>
            <person name="Varghese N."/>
            <person name="Submissions S."/>
        </authorList>
    </citation>
    <scope>NUCLEOTIDE SEQUENCE [LARGE SCALE GENOMIC DNA]</scope>
    <source>
        <strain evidence="3">DSM 28453</strain>
    </source>
</reference>
<dbReference type="EMBL" id="FOSZ01000007">
    <property type="protein sequence ID" value="SFL24926.1"/>
    <property type="molecule type" value="Genomic_DNA"/>
</dbReference>
<evidence type="ECO:0000313" key="2">
    <source>
        <dbReference type="EMBL" id="SFL24926.1"/>
    </source>
</evidence>
<accession>A0A1I4G760</accession>
<dbReference type="Proteomes" id="UP000198851">
    <property type="component" value="Unassembled WGS sequence"/>
</dbReference>
<gene>
    <name evidence="2" type="ORF">SAMN04488036_107169</name>
</gene>
<organism evidence="2 3">
    <name type="scientific">Shimia haliotis</name>
    <dbReference type="NCBI Taxonomy" id="1280847"/>
    <lineage>
        <taxon>Bacteria</taxon>
        <taxon>Pseudomonadati</taxon>
        <taxon>Pseudomonadota</taxon>
        <taxon>Alphaproteobacteria</taxon>
        <taxon>Rhodobacterales</taxon>
        <taxon>Roseobacteraceae</taxon>
    </lineage>
</organism>
<dbReference type="Pfam" id="PF20056">
    <property type="entry name" value="DUF6455"/>
    <property type="match status" value="1"/>
</dbReference>
<evidence type="ECO:0000259" key="1">
    <source>
        <dbReference type="Pfam" id="PF20056"/>
    </source>
</evidence>
<keyword evidence="3" id="KW-1185">Reference proteome</keyword>
<evidence type="ECO:0000313" key="3">
    <source>
        <dbReference type="Proteomes" id="UP000198851"/>
    </source>
</evidence>
<feature type="domain" description="DUF6455" evidence="1">
    <location>
        <begin position="1"/>
        <end position="82"/>
    </location>
</feature>
<dbReference type="OrthoDB" id="7961152at2"/>
<dbReference type="InterPro" id="IPR045601">
    <property type="entry name" value="DUF6455"/>
</dbReference>
<sequence>MPQSDTVRRHVALVDDAALRFGMDLQDAAIRGVLRVDEISEAVARCTLCSNPEACEVWLAKKSKKSGSLPAFCRNKKLFARLGGLVT</sequence>
<name>A0A1I4G760_9RHOB</name>
<dbReference type="RefSeq" id="WP_139216225.1">
    <property type="nucleotide sequence ID" value="NZ_FOSZ01000007.1"/>
</dbReference>
<protein>
    <recommendedName>
        <fullName evidence="1">DUF6455 domain-containing protein</fullName>
    </recommendedName>
</protein>
<proteinExistence type="predicted"/>